<dbReference type="GO" id="GO:0008299">
    <property type="term" value="P:isoprenoid biosynthetic process"/>
    <property type="evidence" value="ECO:0007669"/>
    <property type="project" value="TreeGrafter"/>
</dbReference>
<organism evidence="1 2">
    <name type="scientific">Heracleum sosnowskyi</name>
    <dbReference type="NCBI Taxonomy" id="360622"/>
    <lineage>
        <taxon>Eukaryota</taxon>
        <taxon>Viridiplantae</taxon>
        <taxon>Streptophyta</taxon>
        <taxon>Embryophyta</taxon>
        <taxon>Tracheophyta</taxon>
        <taxon>Spermatophyta</taxon>
        <taxon>Magnoliopsida</taxon>
        <taxon>eudicotyledons</taxon>
        <taxon>Gunneridae</taxon>
        <taxon>Pentapetalae</taxon>
        <taxon>asterids</taxon>
        <taxon>campanulids</taxon>
        <taxon>Apiales</taxon>
        <taxon>Apiaceae</taxon>
        <taxon>Apioideae</taxon>
        <taxon>apioid superclade</taxon>
        <taxon>Tordylieae</taxon>
        <taxon>Tordyliinae</taxon>
        <taxon>Heracleum</taxon>
    </lineage>
</organism>
<dbReference type="EMBL" id="JAUIZM010000002">
    <property type="protein sequence ID" value="KAK1397809.1"/>
    <property type="molecule type" value="Genomic_DNA"/>
</dbReference>
<proteinExistence type="predicted"/>
<dbReference type="PROSITE" id="PS50065">
    <property type="entry name" value="HMG_COA_REDUCTASE_4"/>
    <property type="match status" value="1"/>
</dbReference>
<dbReference type="GO" id="GO:0016126">
    <property type="term" value="P:sterol biosynthetic process"/>
    <property type="evidence" value="ECO:0007669"/>
    <property type="project" value="TreeGrafter"/>
</dbReference>
<sequence length="108" mass="11901">MLKNLTGSAVAGALGGFNAHAANIVSAVFRTTGQVFFLGMDFGTSGARYTLIDKDGIIHAEQKREYPKKKTLLKSQISLTEERRKRNITLLVEEVMVELEFVAEEDAP</sequence>
<evidence type="ECO:0000313" key="1">
    <source>
        <dbReference type="EMBL" id="KAK1397809.1"/>
    </source>
</evidence>
<dbReference type="GO" id="GO:0015936">
    <property type="term" value="P:coenzyme A metabolic process"/>
    <property type="evidence" value="ECO:0007669"/>
    <property type="project" value="InterPro"/>
</dbReference>
<dbReference type="InterPro" id="IPR002202">
    <property type="entry name" value="HMG_CoA_Rdtase"/>
</dbReference>
<name>A0AAD8J593_9APIA</name>
<dbReference type="GO" id="GO:0005789">
    <property type="term" value="C:endoplasmic reticulum membrane"/>
    <property type="evidence" value="ECO:0007669"/>
    <property type="project" value="TreeGrafter"/>
</dbReference>
<dbReference type="GO" id="GO:0005778">
    <property type="term" value="C:peroxisomal membrane"/>
    <property type="evidence" value="ECO:0007669"/>
    <property type="project" value="TreeGrafter"/>
</dbReference>
<keyword evidence="2" id="KW-1185">Reference proteome</keyword>
<dbReference type="PANTHER" id="PTHR10572">
    <property type="entry name" value="3-HYDROXY-3-METHYLGLUTARYL-COENZYME A REDUCTASE"/>
    <property type="match status" value="1"/>
</dbReference>
<dbReference type="PANTHER" id="PTHR10572:SF43">
    <property type="entry name" value="3-HYDROXY-3-METHYLGLUTARYL COENZYME A REDUCTASE"/>
    <property type="match status" value="1"/>
</dbReference>
<dbReference type="Proteomes" id="UP001237642">
    <property type="component" value="Unassembled WGS sequence"/>
</dbReference>
<dbReference type="Gene3D" id="3.90.770.10">
    <property type="entry name" value="3-hydroxy-3-methylglutaryl-coenzyme A Reductase, Chain A, domain 2"/>
    <property type="match status" value="1"/>
</dbReference>
<dbReference type="AlphaFoldDB" id="A0AAD8J593"/>
<gene>
    <name evidence="1" type="ORF">POM88_007672</name>
</gene>
<dbReference type="GO" id="GO:0004420">
    <property type="term" value="F:hydroxymethylglutaryl-CoA reductase (NADPH) activity"/>
    <property type="evidence" value="ECO:0007669"/>
    <property type="project" value="InterPro"/>
</dbReference>
<accession>A0AAD8J593</accession>
<comment type="caution">
    <text evidence="1">The sequence shown here is derived from an EMBL/GenBank/DDBJ whole genome shotgun (WGS) entry which is preliminary data.</text>
</comment>
<dbReference type="SUPFAM" id="SSF56542">
    <property type="entry name" value="Substrate-binding domain of HMG-CoA reductase"/>
    <property type="match status" value="1"/>
</dbReference>
<protein>
    <recommendedName>
        <fullName evidence="3">Carbohydrate kinase FGGY N-terminal domain-containing protein</fullName>
    </recommendedName>
</protein>
<reference evidence="1" key="1">
    <citation type="submission" date="2023-02" db="EMBL/GenBank/DDBJ databases">
        <title>Genome of toxic invasive species Heracleum sosnowskyi carries increased number of genes despite the absence of recent whole-genome duplications.</title>
        <authorList>
            <person name="Schelkunov M."/>
            <person name="Shtratnikova V."/>
            <person name="Makarenko M."/>
            <person name="Klepikova A."/>
            <person name="Omelchenko D."/>
            <person name="Novikova G."/>
            <person name="Obukhova E."/>
            <person name="Bogdanov V."/>
            <person name="Penin A."/>
            <person name="Logacheva M."/>
        </authorList>
    </citation>
    <scope>NUCLEOTIDE SEQUENCE</scope>
    <source>
        <strain evidence="1">Hsosn_3</strain>
        <tissue evidence="1">Leaf</tissue>
    </source>
</reference>
<evidence type="ECO:0008006" key="3">
    <source>
        <dbReference type="Google" id="ProtNLM"/>
    </source>
</evidence>
<reference evidence="1" key="2">
    <citation type="submission" date="2023-05" db="EMBL/GenBank/DDBJ databases">
        <authorList>
            <person name="Schelkunov M.I."/>
        </authorList>
    </citation>
    <scope>NUCLEOTIDE SEQUENCE</scope>
    <source>
        <strain evidence="1">Hsosn_3</strain>
        <tissue evidence="1">Leaf</tissue>
    </source>
</reference>
<evidence type="ECO:0000313" key="2">
    <source>
        <dbReference type="Proteomes" id="UP001237642"/>
    </source>
</evidence>
<dbReference type="InterPro" id="IPR023074">
    <property type="entry name" value="HMG_CoA_Rdtase_cat_sf"/>
</dbReference>
<dbReference type="InterPro" id="IPR009029">
    <property type="entry name" value="HMG_CoA_Rdtase_sub-bd_dom_sf"/>
</dbReference>